<reference evidence="2 3" key="1">
    <citation type="submission" date="2019-03" db="EMBL/GenBank/DDBJ databases">
        <title>Whole genome sequence of Arthrobacter sp JH1-1.</title>
        <authorList>
            <person name="Trinh H.N."/>
        </authorList>
    </citation>
    <scope>NUCLEOTIDE SEQUENCE [LARGE SCALE GENOMIC DNA]</scope>
    <source>
        <strain evidence="2 3">JH1-1</strain>
    </source>
</reference>
<proteinExistence type="predicted"/>
<protein>
    <submittedName>
        <fullName evidence="2">Methylmalonyl-CoA epimerase</fullName>
    </submittedName>
</protein>
<dbReference type="InterPro" id="IPR037523">
    <property type="entry name" value="VOC_core"/>
</dbReference>
<dbReference type="InterPro" id="IPR029068">
    <property type="entry name" value="Glyas_Bleomycin-R_OHBP_Dase"/>
</dbReference>
<dbReference type="RefSeq" id="WP_133205297.1">
    <property type="nucleotide sequence ID" value="NZ_SMRU01000019.1"/>
</dbReference>
<sequence length="123" mass="13832">MRLIQVAQRAVDLDRASDFYSRLLDAEPSGRFDPPGLLFFDLDGIRLLLDRGAPAALIYLDVADVRSSLEEFRSRGVRVLQDAQLVHRHSDNRLGPAGTDEWMAFIEDSEGNTLGLVTRYQRG</sequence>
<dbReference type="EMBL" id="SMRU01000019">
    <property type="protein sequence ID" value="TDF93407.1"/>
    <property type="molecule type" value="Genomic_DNA"/>
</dbReference>
<organism evidence="2 3">
    <name type="scientific">Arthrobacter terricola</name>
    <dbReference type="NCBI Taxonomy" id="2547396"/>
    <lineage>
        <taxon>Bacteria</taxon>
        <taxon>Bacillati</taxon>
        <taxon>Actinomycetota</taxon>
        <taxon>Actinomycetes</taxon>
        <taxon>Micrococcales</taxon>
        <taxon>Micrococcaceae</taxon>
        <taxon>Arthrobacter</taxon>
    </lineage>
</organism>
<dbReference type="InterPro" id="IPR004360">
    <property type="entry name" value="Glyas_Fos-R_dOase_dom"/>
</dbReference>
<evidence type="ECO:0000313" key="2">
    <source>
        <dbReference type="EMBL" id="TDF93407.1"/>
    </source>
</evidence>
<comment type="caution">
    <text evidence="2">The sequence shown here is derived from an EMBL/GenBank/DDBJ whole genome shotgun (WGS) entry which is preliminary data.</text>
</comment>
<name>A0A4R5KGF8_9MICC</name>
<evidence type="ECO:0000313" key="3">
    <source>
        <dbReference type="Proteomes" id="UP000295511"/>
    </source>
</evidence>
<dbReference type="AlphaFoldDB" id="A0A4R5KGF8"/>
<dbReference type="Pfam" id="PF00903">
    <property type="entry name" value="Glyoxalase"/>
    <property type="match status" value="1"/>
</dbReference>
<evidence type="ECO:0000259" key="1">
    <source>
        <dbReference type="PROSITE" id="PS51819"/>
    </source>
</evidence>
<accession>A0A4R5KGF8</accession>
<dbReference type="Proteomes" id="UP000295511">
    <property type="component" value="Unassembled WGS sequence"/>
</dbReference>
<dbReference type="Gene3D" id="3.10.180.10">
    <property type="entry name" value="2,3-Dihydroxybiphenyl 1,2-Dioxygenase, domain 1"/>
    <property type="match status" value="1"/>
</dbReference>
<keyword evidence="3" id="KW-1185">Reference proteome</keyword>
<feature type="domain" description="VOC" evidence="1">
    <location>
        <begin position="2"/>
        <end position="119"/>
    </location>
</feature>
<gene>
    <name evidence="2" type="ORF">E1809_16310</name>
</gene>
<dbReference type="PROSITE" id="PS51819">
    <property type="entry name" value="VOC"/>
    <property type="match status" value="1"/>
</dbReference>
<dbReference type="OrthoDB" id="9804944at2"/>
<dbReference type="SUPFAM" id="SSF54593">
    <property type="entry name" value="Glyoxalase/Bleomycin resistance protein/Dihydroxybiphenyl dioxygenase"/>
    <property type="match status" value="1"/>
</dbReference>